<keyword evidence="2 5" id="KW-0732">Signal</keyword>
<name>A0ABW3QFN6_9BACT</name>
<evidence type="ECO:0000256" key="5">
    <source>
        <dbReference type="SAM" id="SignalP"/>
    </source>
</evidence>
<evidence type="ECO:0000313" key="7">
    <source>
        <dbReference type="EMBL" id="MFD1142315.1"/>
    </source>
</evidence>
<keyword evidence="3" id="KW-0378">Hydrolase</keyword>
<sequence length="483" mass="53153">MKKRAPFYRFHTALTFLLITLSSAKTVYAQSPDFQKMTPEERTAYMSKMRAAAQEDWQKMMDKLQLKVPANLPPPADDPKRPQHLKQRPNSTNWYDEAGNTHVRSGWGNWTNYNEIQANAYKLPDPLVLKNGKTVKNAAAWWKQRRPEILNAYETEIFGKTPANTPKVTFEVTATEPGALNGKAIKKTIVGHIDNSKFPGAKPSITMTLYLPANASGPVPLMVVATTNFNFPAPAGPTALDMVLATGWAYARVNTGDIQMDSGAGLHEGIIGLVNEGKDRQPDDWGVISAWCWGLSRALDYFETDNAIDAKKIGIQGHSRWGKTALLAGALDPRWAIVFSSCSGSLGASLEKRNFGETIDNVAGSGEYHWMAGNFLKYGGNWQAMPVDAHSLMTLVAPRPLFITGGTQDQWADPHGEFLACVAASPVYELLGKKGVGTQQMPAPDVSLVKGDLAFRNHEGGHTDLPDWPVFLEFAKKYFNDTK</sequence>
<feature type="domain" description="4-O-methyl-glucuronoyl methylesterase-like" evidence="6">
    <location>
        <begin position="202"/>
        <end position="432"/>
    </location>
</feature>
<accession>A0ABW3QFN6</accession>
<comment type="caution">
    <text evidence="7">The sequence shown here is derived from an EMBL/GenBank/DDBJ whole genome shotgun (WGS) entry which is preliminary data.</text>
</comment>
<dbReference type="SUPFAM" id="SSF53474">
    <property type="entry name" value="alpha/beta-Hydrolases"/>
    <property type="match status" value="1"/>
</dbReference>
<evidence type="ECO:0000259" key="6">
    <source>
        <dbReference type="Pfam" id="PF22244"/>
    </source>
</evidence>
<evidence type="ECO:0000256" key="4">
    <source>
        <dbReference type="SAM" id="MobiDB-lite"/>
    </source>
</evidence>
<evidence type="ECO:0000256" key="2">
    <source>
        <dbReference type="ARBA" id="ARBA00022729"/>
    </source>
</evidence>
<protein>
    <submittedName>
        <fullName evidence="7">Acetylxylan esterase</fullName>
    </submittedName>
</protein>
<reference evidence="8" key="1">
    <citation type="journal article" date="2019" name="Int. J. Syst. Evol. Microbiol.">
        <title>The Global Catalogue of Microorganisms (GCM) 10K type strain sequencing project: providing services to taxonomists for standard genome sequencing and annotation.</title>
        <authorList>
            <consortium name="The Broad Institute Genomics Platform"/>
            <consortium name="The Broad Institute Genome Sequencing Center for Infectious Disease"/>
            <person name="Wu L."/>
            <person name="Ma J."/>
        </authorList>
    </citation>
    <scope>NUCLEOTIDE SEQUENCE [LARGE SCALE GENOMIC DNA]</scope>
    <source>
        <strain evidence="8">CCUG 55608</strain>
    </source>
</reference>
<keyword evidence="8" id="KW-1185">Reference proteome</keyword>
<dbReference type="InterPro" id="IPR054579">
    <property type="entry name" value="GCE-like_dom"/>
</dbReference>
<proteinExistence type="predicted"/>
<feature type="chain" id="PRO_5045418747" evidence="5">
    <location>
        <begin position="30"/>
        <end position="483"/>
    </location>
</feature>
<dbReference type="RefSeq" id="WP_265992811.1">
    <property type="nucleotide sequence ID" value="NZ_CP110973.1"/>
</dbReference>
<dbReference type="Gene3D" id="3.40.50.1820">
    <property type="entry name" value="alpha/beta hydrolase"/>
    <property type="match status" value="1"/>
</dbReference>
<dbReference type="Pfam" id="PF22244">
    <property type="entry name" value="GCE_fung"/>
    <property type="match status" value="1"/>
</dbReference>
<gene>
    <name evidence="7" type="ORF">ACFQ4C_14405</name>
</gene>
<evidence type="ECO:0000313" key="8">
    <source>
        <dbReference type="Proteomes" id="UP001597116"/>
    </source>
</evidence>
<dbReference type="Proteomes" id="UP001597116">
    <property type="component" value="Unassembled WGS sequence"/>
</dbReference>
<feature type="region of interest" description="Disordered" evidence="4">
    <location>
        <begin position="68"/>
        <end position="97"/>
    </location>
</feature>
<organism evidence="7 8">
    <name type="scientific">Larkinella insperata</name>
    <dbReference type="NCBI Taxonomy" id="332158"/>
    <lineage>
        <taxon>Bacteria</taxon>
        <taxon>Pseudomonadati</taxon>
        <taxon>Bacteroidota</taxon>
        <taxon>Cytophagia</taxon>
        <taxon>Cytophagales</taxon>
        <taxon>Spirosomataceae</taxon>
        <taxon>Larkinella</taxon>
    </lineage>
</organism>
<evidence type="ECO:0000256" key="3">
    <source>
        <dbReference type="ARBA" id="ARBA00022801"/>
    </source>
</evidence>
<keyword evidence="1" id="KW-0719">Serine esterase</keyword>
<feature type="signal peptide" evidence="5">
    <location>
        <begin position="1"/>
        <end position="29"/>
    </location>
</feature>
<dbReference type="EMBL" id="JBHTLP010000008">
    <property type="protein sequence ID" value="MFD1142315.1"/>
    <property type="molecule type" value="Genomic_DNA"/>
</dbReference>
<evidence type="ECO:0000256" key="1">
    <source>
        <dbReference type="ARBA" id="ARBA00022487"/>
    </source>
</evidence>
<dbReference type="InterPro" id="IPR029058">
    <property type="entry name" value="AB_hydrolase_fold"/>
</dbReference>